<comment type="similarity">
    <text evidence="1">Belongs to the membrane fusion protein (MFP) (TC 8.A.1) family.</text>
</comment>
<evidence type="ECO:0000259" key="2">
    <source>
        <dbReference type="Pfam" id="PF25917"/>
    </source>
</evidence>
<comment type="caution">
    <text evidence="4">The sequence shown here is derived from an EMBL/GenBank/DDBJ whole genome shotgun (WGS) entry which is preliminary data.</text>
</comment>
<dbReference type="GO" id="GO:1990281">
    <property type="term" value="C:efflux pump complex"/>
    <property type="evidence" value="ECO:0007669"/>
    <property type="project" value="TreeGrafter"/>
</dbReference>
<name>A0A5C5YNW7_9BACT</name>
<evidence type="ECO:0000313" key="4">
    <source>
        <dbReference type="EMBL" id="TWT76606.1"/>
    </source>
</evidence>
<organism evidence="4 5">
    <name type="scientific">Novipirellula herctigrandis</name>
    <dbReference type="NCBI Taxonomy" id="2527986"/>
    <lineage>
        <taxon>Bacteria</taxon>
        <taxon>Pseudomonadati</taxon>
        <taxon>Planctomycetota</taxon>
        <taxon>Planctomycetia</taxon>
        <taxon>Pirellulales</taxon>
        <taxon>Pirellulaceae</taxon>
        <taxon>Novipirellula</taxon>
    </lineage>
</organism>
<dbReference type="NCBIfam" id="TIGR01730">
    <property type="entry name" value="RND_mfp"/>
    <property type="match status" value="1"/>
</dbReference>
<evidence type="ECO:0000256" key="1">
    <source>
        <dbReference type="ARBA" id="ARBA00009477"/>
    </source>
</evidence>
<sequence length="305" mass="34122">MCLAIVFVFFDSLFDTVFFTMKRFSTSLRCVLVATCCFPMMCAFAEELEGFTEPYRRVDVPANEIGVLSQVLVCEGDSVLASQLLARLDDSVLRASLEVARAAKDALGTRRGAEADVKMREKQLASYRELHERGNASVREFDRSESEYQKAIARLQAIDEDLEIRRLEYERAKAQVENRRIEAPVDGVVVEIVKDSGEFVSPTDPIVMQVVQLDQLKAVFSVPLAYCDYVKVGETIDMRIGRANRAIKGVVEYLSPVADAESASVRVKIRIANEQRTLQSGVAVRWVLNAPTVRLSETEPQNGTR</sequence>
<dbReference type="EMBL" id="SJPJ01000002">
    <property type="protein sequence ID" value="TWT76606.1"/>
    <property type="molecule type" value="Genomic_DNA"/>
</dbReference>
<dbReference type="Pfam" id="PF25917">
    <property type="entry name" value="BSH_RND"/>
    <property type="match status" value="1"/>
</dbReference>
<dbReference type="Gene3D" id="1.10.287.470">
    <property type="entry name" value="Helix hairpin bin"/>
    <property type="match status" value="1"/>
</dbReference>
<accession>A0A5C5YNW7</accession>
<gene>
    <name evidence="4" type="ORF">CA13_71020</name>
</gene>
<feature type="domain" description="CusB-like beta-barrel" evidence="3">
    <location>
        <begin position="220"/>
        <end position="290"/>
    </location>
</feature>
<dbReference type="InterPro" id="IPR058625">
    <property type="entry name" value="MdtA-like_BSH"/>
</dbReference>
<evidence type="ECO:0000313" key="5">
    <source>
        <dbReference type="Proteomes" id="UP000315010"/>
    </source>
</evidence>
<reference evidence="4 5" key="1">
    <citation type="submission" date="2019-02" db="EMBL/GenBank/DDBJ databases">
        <title>Deep-cultivation of Planctomycetes and their phenomic and genomic characterization uncovers novel biology.</title>
        <authorList>
            <person name="Wiegand S."/>
            <person name="Jogler M."/>
            <person name="Boedeker C."/>
            <person name="Pinto D."/>
            <person name="Vollmers J."/>
            <person name="Rivas-Marin E."/>
            <person name="Kohn T."/>
            <person name="Peeters S.H."/>
            <person name="Heuer A."/>
            <person name="Rast P."/>
            <person name="Oberbeckmann S."/>
            <person name="Bunk B."/>
            <person name="Jeske O."/>
            <person name="Meyerdierks A."/>
            <person name="Storesund J.E."/>
            <person name="Kallscheuer N."/>
            <person name="Luecker S."/>
            <person name="Lage O.M."/>
            <person name="Pohl T."/>
            <person name="Merkel B.J."/>
            <person name="Hornburger P."/>
            <person name="Mueller R.-W."/>
            <person name="Bruemmer F."/>
            <person name="Labrenz M."/>
            <person name="Spormann A.M."/>
            <person name="Op Den Camp H."/>
            <person name="Overmann J."/>
            <person name="Amann R."/>
            <person name="Jetten M.S.M."/>
            <person name="Mascher T."/>
            <person name="Medema M.H."/>
            <person name="Devos D.P."/>
            <person name="Kaster A.-K."/>
            <person name="Ovreas L."/>
            <person name="Rohde M."/>
            <person name="Galperin M.Y."/>
            <person name="Jogler C."/>
        </authorList>
    </citation>
    <scope>NUCLEOTIDE SEQUENCE [LARGE SCALE GENOMIC DNA]</scope>
    <source>
        <strain evidence="4 5">CA13</strain>
    </source>
</reference>
<dbReference type="Gene3D" id="2.40.30.170">
    <property type="match status" value="1"/>
</dbReference>
<protein>
    <submittedName>
        <fullName evidence="4">Macrolide transporter subunit MacA</fullName>
    </submittedName>
</protein>
<dbReference type="InterPro" id="IPR006143">
    <property type="entry name" value="RND_pump_MFP"/>
</dbReference>
<dbReference type="Pfam" id="PF25954">
    <property type="entry name" value="Beta-barrel_RND_2"/>
    <property type="match status" value="1"/>
</dbReference>
<keyword evidence="5" id="KW-1185">Reference proteome</keyword>
<feature type="domain" description="Multidrug resistance protein MdtA-like barrel-sandwich hybrid" evidence="2">
    <location>
        <begin position="57"/>
        <end position="210"/>
    </location>
</feature>
<dbReference type="AlphaFoldDB" id="A0A5C5YNW7"/>
<dbReference type="SUPFAM" id="SSF111369">
    <property type="entry name" value="HlyD-like secretion proteins"/>
    <property type="match status" value="1"/>
</dbReference>
<proteinExistence type="inferred from homology"/>
<dbReference type="InterPro" id="IPR058792">
    <property type="entry name" value="Beta-barrel_RND_2"/>
</dbReference>
<dbReference type="Proteomes" id="UP000315010">
    <property type="component" value="Unassembled WGS sequence"/>
</dbReference>
<evidence type="ECO:0000259" key="3">
    <source>
        <dbReference type="Pfam" id="PF25954"/>
    </source>
</evidence>
<dbReference type="PANTHER" id="PTHR30469">
    <property type="entry name" value="MULTIDRUG RESISTANCE PROTEIN MDTA"/>
    <property type="match status" value="1"/>
</dbReference>
<dbReference type="Gene3D" id="2.40.50.100">
    <property type="match status" value="1"/>
</dbReference>
<dbReference type="PANTHER" id="PTHR30469:SF15">
    <property type="entry name" value="HLYD FAMILY OF SECRETION PROTEINS"/>
    <property type="match status" value="1"/>
</dbReference>
<dbReference type="GO" id="GO:0015562">
    <property type="term" value="F:efflux transmembrane transporter activity"/>
    <property type="evidence" value="ECO:0007669"/>
    <property type="project" value="TreeGrafter"/>
</dbReference>